<protein>
    <submittedName>
        <fullName evidence="2">Helix-turn-helix domain-containing protein</fullName>
    </submittedName>
</protein>
<dbReference type="AlphaFoldDB" id="A0A5C4ULN6"/>
<dbReference type="Pfam" id="PF13560">
    <property type="entry name" value="HTH_31"/>
    <property type="match status" value="1"/>
</dbReference>
<dbReference type="RefSeq" id="WP_139650113.1">
    <property type="nucleotide sequence ID" value="NZ_BAAAZS010000078.1"/>
</dbReference>
<name>A0A5C4ULN6_9ACTN</name>
<feature type="domain" description="HTH cro/C1-type" evidence="1">
    <location>
        <begin position="27"/>
        <end position="81"/>
    </location>
</feature>
<sequence length="300" mass="33016">MADRQVDTAEMEQVGPTTRRRQLGLRLLALREEAGLSAGAAGERAGVSQATVSRYERGHGNVRWNQVEALCRVYGTTDEETQELISLAKNSKATEGWWVPYAGRLSRPMRLLLAIEDEASRVEQYAAGVVPGLLQTLEYAKAIKQTPGSTIPPEDVDEYLAMRMHRQQILDRTTPPAFRVVLDESVLRRVVGDPETTARQLDHLLSRGAEPNITLQVLPFAQGVYAAALGNVIVYGGADPSLDVIFIETAGGSLFLEEPEARQVYAQGLAFLREEALDPDASAQLIAEARSSHLRKKRKK</sequence>
<organism evidence="2 3">
    <name type="scientific">Streptomyces sedi</name>
    <dbReference type="NCBI Taxonomy" id="555059"/>
    <lineage>
        <taxon>Bacteria</taxon>
        <taxon>Bacillati</taxon>
        <taxon>Actinomycetota</taxon>
        <taxon>Actinomycetes</taxon>
        <taxon>Kitasatosporales</taxon>
        <taxon>Streptomycetaceae</taxon>
        <taxon>Streptomyces</taxon>
    </lineage>
</organism>
<dbReference type="GO" id="GO:0003677">
    <property type="term" value="F:DNA binding"/>
    <property type="evidence" value="ECO:0007669"/>
    <property type="project" value="InterPro"/>
</dbReference>
<dbReference type="OrthoDB" id="4285266at2"/>
<dbReference type="SMART" id="SM00530">
    <property type="entry name" value="HTH_XRE"/>
    <property type="match status" value="1"/>
</dbReference>
<keyword evidence="3" id="KW-1185">Reference proteome</keyword>
<comment type="caution">
    <text evidence="2">The sequence shown here is derived from an EMBL/GenBank/DDBJ whole genome shotgun (WGS) entry which is preliminary data.</text>
</comment>
<evidence type="ECO:0000313" key="2">
    <source>
        <dbReference type="EMBL" id="TNM24557.1"/>
    </source>
</evidence>
<dbReference type="Gene3D" id="1.10.260.40">
    <property type="entry name" value="lambda repressor-like DNA-binding domains"/>
    <property type="match status" value="1"/>
</dbReference>
<dbReference type="InterPro" id="IPR043917">
    <property type="entry name" value="DUF5753"/>
</dbReference>
<reference evidence="2 3" key="1">
    <citation type="submission" date="2019-06" db="EMBL/GenBank/DDBJ databases">
        <title>Draft genome of Streptomyces sedi sp. JCM16909.</title>
        <authorList>
            <person name="Klykleung N."/>
            <person name="Tanasupawat S."/>
            <person name="Kudo T."/>
            <person name="Yuki M."/>
            <person name="Ohkuma M."/>
        </authorList>
    </citation>
    <scope>NUCLEOTIDE SEQUENCE [LARGE SCALE GENOMIC DNA]</scope>
    <source>
        <strain evidence="2 3">JCM 16909</strain>
    </source>
</reference>
<dbReference type="Pfam" id="PF19054">
    <property type="entry name" value="DUF5753"/>
    <property type="match status" value="1"/>
</dbReference>
<evidence type="ECO:0000259" key="1">
    <source>
        <dbReference type="PROSITE" id="PS50943"/>
    </source>
</evidence>
<dbReference type="Proteomes" id="UP000311713">
    <property type="component" value="Unassembled WGS sequence"/>
</dbReference>
<dbReference type="SUPFAM" id="SSF47413">
    <property type="entry name" value="lambda repressor-like DNA-binding domains"/>
    <property type="match status" value="1"/>
</dbReference>
<dbReference type="CDD" id="cd00093">
    <property type="entry name" value="HTH_XRE"/>
    <property type="match status" value="1"/>
</dbReference>
<dbReference type="InterPro" id="IPR010982">
    <property type="entry name" value="Lambda_DNA-bd_dom_sf"/>
</dbReference>
<evidence type="ECO:0000313" key="3">
    <source>
        <dbReference type="Proteomes" id="UP000311713"/>
    </source>
</evidence>
<proteinExistence type="predicted"/>
<dbReference type="EMBL" id="VDGT01000034">
    <property type="protein sequence ID" value="TNM24557.1"/>
    <property type="molecule type" value="Genomic_DNA"/>
</dbReference>
<dbReference type="InterPro" id="IPR001387">
    <property type="entry name" value="Cro/C1-type_HTH"/>
</dbReference>
<gene>
    <name evidence="2" type="ORF">FH715_27405</name>
</gene>
<accession>A0A5C4ULN6</accession>
<dbReference type="PROSITE" id="PS50943">
    <property type="entry name" value="HTH_CROC1"/>
    <property type="match status" value="1"/>
</dbReference>